<gene>
    <name evidence="1" type="ORF">EP57_04275</name>
</gene>
<organism evidence="1 2">
    <name type="scientific">Listeria booriae</name>
    <dbReference type="NCBI Taxonomy" id="1552123"/>
    <lineage>
        <taxon>Bacteria</taxon>
        <taxon>Bacillati</taxon>
        <taxon>Bacillota</taxon>
        <taxon>Bacilli</taxon>
        <taxon>Bacillales</taxon>
        <taxon>Listeriaceae</taxon>
        <taxon>Listeria</taxon>
    </lineage>
</organism>
<dbReference type="GeneID" id="58716627"/>
<comment type="caution">
    <text evidence="1">The sequence shown here is derived from an EMBL/GenBank/DDBJ whole genome shotgun (WGS) entry which is preliminary data.</text>
</comment>
<name>A0A099WDT6_9LIST</name>
<dbReference type="RefSeq" id="WP_036084478.1">
    <property type="nucleotide sequence ID" value="NZ_CBCSHQ010000001.1"/>
</dbReference>
<dbReference type="Proteomes" id="UP000029844">
    <property type="component" value="Unassembled WGS sequence"/>
</dbReference>
<keyword evidence="2" id="KW-1185">Reference proteome</keyword>
<proteinExistence type="predicted"/>
<protein>
    <submittedName>
        <fullName evidence="1">Uncharacterized protein</fullName>
    </submittedName>
</protein>
<evidence type="ECO:0000313" key="2">
    <source>
        <dbReference type="Proteomes" id="UP000029844"/>
    </source>
</evidence>
<reference evidence="1 2" key="1">
    <citation type="submission" date="2014-05" db="EMBL/GenBank/DDBJ databases">
        <title>Novel Listeriaceae from food processing environments.</title>
        <authorList>
            <person name="den Bakker H.C."/>
        </authorList>
    </citation>
    <scope>NUCLEOTIDE SEQUENCE [LARGE SCALE GENOMIC DNA]</scope>
    <source>
        <strain evidence="1 2">FSL A5-0281</strain>
    </source>
</reference>
<dbReference type="EMBL" id="JNFA01000011">
    <property type="protein sequence ID" value="KGL42683.1"/>
    <property type="molecule type" value="Genomic_DNA"/>
</dbReference>
<dbReference type="AlphaFoldDB" id="A0A099WDT6"/>
<accession>A0A099WDT6</accession>
<evidence type="ECO:0000313" key="1">
    <source>
        <dbReference type="EMBL" id="KGL42683.1"/>
    </source>
</evidence>
<dbReference type="STRING" id="1552123.EP57_04275"/>
<sequence length="183" mass="21183">MEKDLVFLFRELYVQNAIKIDFRQKDGEQGIERKAVKDAVKNYNSNKTNKLEEKELVQSIFKCIRLIDKYTNHNKLNENDYLLLGDLEEAFGEEELTKLMIEKELEKSFGYSVLTGIKSEILTKRSGDNRVNILAYHHGIHITSVNMDGVETTTSLELRKEDVDLFIEAMVKASDDMNELEKS</sequence>